<reference evidence="1 2" key="1">
    <citation type="submission" date="2014-02" db="EMBL/GenBank/DDBJ databases">
        <title>Draft genome sequence of Lysinibacillus boronitolerans NBRC 103108.</title>
        <authorList>
            <person name="Zhang F."/>
            <person name="Wang G."/>
            <person name="Zhang L."/>
        </authorList>
    </citation>
    <scope>NUCLEOTIDE SEQUENCE [LARGE SCALE GENOMIC DNA]</scope>
    <source>
        <strain evidence="1 2">NBRC 103108</strain>
    </source>
</reference>
<dbReference type="RefSeq" id="WP_036075121.1">
    <property type="nucleotide sequence ID" value="NZ_AVCW01000032.1"/>
</dbReference>
<keyword evidence="2" id="KW-1185">Reference proteome</keyword>
<dbReference type="Proteomes" id="UP000030487">
    <property type="component" value="Unassembled WGS sequence"/>
</dbReference>
<comment type="caution">
    <text evidence="1">The sequence shown here is derived from an EMBL/GenBank/DDBJ whole genome shotgun (WGS) entry which is preliminary data.</text>
</comment>
<accession>A0ABR4Y4S3</accession>
<gene>
    <name evidence="1" type="ORF">CD31_01225</name>
</gene>
<name>A0ABR4Y4S3_9BACI</name>
<dbReference type="EMBL" id="JPVR01000050">
    <property type="protein sequence ID" value="KGR89215.1"/>
    <property type="molecule type" value="Genomic_DNA"/>
</dbReference>
<organism evidence="1 2">
    <name type="scientific">Lysinibacillus boronitolerans JCM 21713 = 10a = NBRC 103108</name>
    <dbReference type="NCBI Taxonomy" id="1294264"/>
    <lineage>
        <taxon>Bacteria</taxon>
        <taxon>Bacillati</taxon>
        <taxon>Bacillota</taxon>
        <taxon>Bacilli</taxon>
        <taxon>Bacillales</taxon>
        <taxon>Bacillaceae</taxon>
        <taxon>Lysinibacillus</taxon>
    </lineage>
</organism>
<proteinExistence type="predicted"/>
<protein>
    <submittedName>
        <fullName evidence="1">Uncharacterized protein</fullName>
    </submittedName>
</protein>
<sequence length="120" mass="13258">MAQNKVLAGDYEGKNIMIGQQGFFSKEEVFLFTGFTKKFPLNKETVESYELITEEHRKSAVSGVTRGLVGGALLGPVGLLAGLSAKNKGTHTLVIEFKDGKKSLIEVNEKIYKLLMQKMF</sequence>
<evidence type="ECO:0000313" key="2">
    <source>
        <dbReference type="Proteomes" id="UP000030487"/>
    </source>
</evidence>
<evidence type="ECO:0000313" key="1">
    <source>
        <dbReference type="EMBL" id="KGR89215.1"/>
    </source>
</evidence>